<sequence length="391" mass="40940">MGRRLRVEADGGSRGNPGVAGYGALVRDRASGALLVELAAPLGTASNNVAEYRGMIAGLEAVLRIDPSADVEVAMDSKLVVEQMSGRWKIKHADMRALALTARDLLADITQAGGSVRFTWIPRAQNGDADALSNRAMDGDHVAEWHDGAASEDVSASAQAPDAGVGLSPEDLEPTKDTDQLPVRPPRREGEPTRVVLVRHGVTDFTLEARLDGRGGADPALAPRGHDQAEAAARGVRALVGDAESVVISSSLRRARETAEHVADALGVTPVQVADWDEQSFGEWDGASVGELVAADAAGFAALRDDPAFAPPGGESHEELTTRVLAAWEAVVARGGTVVVVCHRKPILVVLAHVLGIPHDRIWRLAGAPGSLTAVEAWPGGEAVVAFTNRT</sequence>
<dbReference type="InterPro" id="IPR002156">
    <property type="entry name" value="RNaseH_domain"/>
</dbReference>
<feature type="binding site" evidence="1">
    <location>
        <position position="254"/>
    </location>
    <ligand>
        <name>substrate</name>
    </ligand>
</feature>
<dbReference type="STRING" id="262209.AWH69_08875"/>
<dbReference type="AlphaFoldDB" id="A0A176QEJ8"/>
<accession>A0A176QEJ8</accession>
<evidence type="ECO:0000313" key="5">
    <source>
        <dbReference type="Proteomes" id="UP000076976"/>
    </source>
</evidence>
<dbReference type="SUPFAM" id="SSF53098">
    <property type="entry name" value="Ribonuclease H-like"/>
    <property type="match status" value="1"/>
</dbReference>
<dbReference type="InterPro" id="IPR013078">
    <property type="entry name" value="His_Pase_superF_clade-1"/>
</dbReference>
<dbReference type="GO" id="GO:0005737">
    <property type="term" value="C:cytoplasm"/>
    <property type="evidence" value="ECO:0007669"/>
    <property type="project" value="TreeGrafter"/>
</dbReference>
<protein>
    <submittedName>
        <fullName evidence="4">Ribonuclease HI</fullName>
    </submittedName>
</protein>
<feature type="region of interest" description="Disordered" evidence="2">
    <location>
        <begin position="148"/>
        <end position="192"/>
    </location>
</feature>
<evidence type="ECO:0000259" key="3">
    <source>
        <dbReference type="PROSITE" id="PS50879"/>
    </source>
</evidence>
<reference evidence="4 5" key="1">
    <citation type="submission" date="2016-01" db="EMBL/GenBank/DDBJ databases">
        <title>Janibacter melonis strain CD11_4 genome sequencing and assembly.</title>
        <authorList>
            <person name="Nair G.R."/>
            <person name="Kaur G."/>
            <person name="Chander A.M."/>
            <person name="Mayilraj S."/>
        </authorList>
    </citation>
    <scope>NUCLEOTIDE SEQUENCE [LARGE SCALE GENOMIC DNA]</scope>
    <source>
        <strain evidence="4 5">CD11-4</strain>
    </source>
</reference>
<keyword evidence="5" id="KW-1185">Reference proteome</keyword>
<dbReference type="SMART" id="SM00855">
    <property type="entry name" value="PGAM"/>
    <property type="match status" value="1"/>
</dbReference>
<dbReference type="GO" id="GO:0003676">
    <property type="term" value="F:nucleic acid binding"/>
    <property type="evidence" value="ECO:0007669"/>
    <property type="project" value="InterPro"/>
</dbReference>
<dbReference type="CDD" id="cd09279">
    <property type="entry name" value="RNase_HI_like"/>
    <property type="match status" value="1"/>
</dbReference>
<dbReference type="Pfam" id="PF13456">
    <property type="entry name" value="RVT_3"/>
    <property type="match status" value="1"/>
</dbReference>
<dbReference type="InterPro" id="IPR029033">
    <property type="entry name" value="His_PPase_superfam"/>
</dbReference>
<feature type="domain" description="RNase H type-1" evidence="3">
    <location>
        <begin position="1"/>
        <end position="138"/>
    </location>
</feature>
<organism evidence="4 5">
    <name type="scientific">Janibacter melonis</name>
    <dbReference type="NCBI Taxonomy" id="262209"/>
    <lineage>
        <taxon>Bacteria</taxon>
        <taxon>Bacillati</taxon>
        <taxon>Actinomycetota</taxon>
        <taxon>Actinomycetes</taxon>
        <taxon>Micrococcales</taxon>
        <taxon>Intrasporangiaceae</taxon>
        <taxon>Janibacter</taxon>
    </lineage>
</organism>
<name>A0A176QEJ8_9MICO</name>
<dbReference type="EMBL" id="LQZG01000002">
    <property type="protein sequence ID" value="OAB88093.1"/>
    <property type="molecule type" value="Genomic_DNA"/>
</dbReference>
<dbReference type="Pfam" id="PF00300">
    <property type="entry name" value="His_Phos_1"/>
    <property type="match status" value="1"/>
</dbReference>
<evidence type="ECO:0000256" key="1">
    <source>
        <dbReference type="PIRSR" id="PIRSR613078-2"/>
    </source>
</evidence>
<dbReference type="RefSeq" id="WP_068274094.1">
    <property type="nucleotide sequence ID" value="NZ_LQZG01000002.1"/>
</dbReference>
<evidence type="ECO:0000256" key="2">
    <source>
        <dbReference type="SAM" id="MobiDB-lite"/>
    </source>
</evidence>
<dbReference type="InterPro" id="IPR036397">
    <property type="entry name" value="RNaseH_sf"/>
</dbReference>
<dbReference type="GO" id="GO:0004523">
    <property type="term" value="F:RNA-DNA hybrid ribonuclease activity"/>
    <property type="evidence" value="ECO:0007669"/>
    <property type="project" value="InterPro"/>
</dbReference>
<dbReference type="NCBIfam" id="NF005567">
    <property type="entry name" value="PRK07238.1"/>
    <property type="match status" value="1"/>
</dbReference>
<evidence type="ECO:0000313" key="4">
    <source>
        <dbReference type="EMBL" id="OAB88093.1"/>
    </source>
</evidence>
<dbReference type="PANTHER" id="PTHR48100">
    <property type="entry name" value="BROAD-SPECIFICITY PHOSPHATASE YOR283W-RELATED"/>
    <property type="match status" value="1"/>
</dbReference>
<dbReference type="PANTHER" id="PTHR48100:SF1">
    <property type="entry name" value="HISTIDINE PHOSPHATASE FAMILY PROTEIN-RELATED"/>
    <property type="match status" value="1"/>
</dbReference>
<dbReference type="SUPFAM" id="SSF53254">
    <property type="entry name" value="Phosphoglycerate mutase-like"/>
    <property type="match status" value="1"/>
</dbReference>
<dbReference type="Gene3D" id="3.30.420.10">
    <property type="entry name" value="Ribonuclease H-like superfamily/Ribonuclease H"/>
    <property type="match status" value="1"/>
</dbReference>
<comment type="caution">
    <text evidence="4">The sequence shown here is derived from an EMBL/GenBank/DDBJ whole genome shotgun (WGS) entry which is preliminary data.</text>
</comment>
<dbReference type="Gene3D" id="3.40.50.1240">
    <property type="entry name" value="Phosphoglycerate mutase-like"/>
    <property type="match status" value="1"/>
</dbReference>
<dbReference type="InterPro" id="IPR012337">
    <property type="entry name" value="RNaseH-like_sf"/>
</dbReference>
<dbReference type="InterPro" id="IPR050275">
    <property type="entry name" value="PGM_Phosphatase"/>
</dbReference>
<dbReference type="CDD" id="cd07067">
    <property type="entry name" value="HP_PGM_like"/>
    <property type="match status" value="1"/>
</dbReference>
<dbReference type="GO" id="GO:0016791">
    <property type="term" value="F:phosphatase activity"/>
    <property type="evidence" value="ECO:0007669"/>
    <property type="project" value="TreeGrafter"/>
</dbReference>
<dbReference type="PROSITE" id="PS50879">
    <property type="entry name" value="RNASE_H_1"/>
    <property type="match status" value="1"/>
</dbReference>
<dbReference type="Proteomes" id="UP000076976">
    <property type="component" value="Unassembled WGS sequence"/>
</dbReference>
<proteinExistence type="predicted"/>
<gene>
    <name evidence="4" type="ORF">AWH69_08875</name>
</gene>